<evidence type="ECO:0000256" key="1">
    <source>
        <dbReference type="SAM" id="SignalP"/>
    </source>
</evidence>
<gene>
    <name evidence="3" type="ORF">J2Z17_004066</name>
</gene>
<organism evidence="3 4">
    <name type="scientific">Rhizobium halophytocola</name>
    <dbReference type="NCBI Taxonomy" id="735519"/>
    <lineage>
        <taxon>Bacteria</taxon>
        <taxon>Pseudomonadati</taxon>
        <taxon>Pseudomonadota</taxon>
        <taxon>Alphaproteobacteria</taxon>
        <taxon>Hyphomicrobiales</taxon>
        <taxon>Rhizobiaceae</taxon>
        <taxon>Rhizobium/Agrobacterium group</taxon>
        <taxon>Rhizobium</taxon>
    </lineage>
</organism>
<protein>
    <submittedName>
        <fullName evidence="3">Polar amino acid transport system substrate-binding protein</fullName>
    </submittedName>
</protein>
<dbReference type="RefSeq" id="WP_209947574.1">
    <property type="nucleotide sequence ID" value="NZ_JAGGJU010000012.1"/>
</dbReference>
<dbReference type="Pfam" id="PF00497">
    <property type="entry name" value="SBP_bac_3"/>
    <property type="match status" value="1"/>
</dbReference>
<dbReference type="InterPro" id="IPR001638">
    <property type="entry name" value="Solute-binding_3/MltF_N"/>
</dbReference>
<comment type="caution">
    <text evidence="3">The sequence shown here is derived from an EMBL/GenBank/DDBJ whole genome shotgun (WGS) entry which is preliminary data.</text>
</comment>
<feature type="chain" id="PRO_5046744558" evidence="1">
    <location>
        <begin position="19"/>
        <end position="247"/>
    </location>
</feature>
<dbReference type="EMBL" id="JAGGJU010000012">
    <property type="protein sequence ID" value="MBP1852608.1"/>
    <property type="molecule type" value="Genomic_DNA"/>
</dbReference>
<dbReference type="SUPFAM" id="SSF53850">
    <property type="entry name" value="Periplasmic binding protein-like II"/>
    <property type="match status" value="1"/>
</dbReference>
<evidence type="ECO:0000259" key="2">
    <source>
        <dbReference type="SMART" id="SM00062"/>
    </source>
</evidence>
<feature type="signal peptide" evidence="1">
    <location>
        <begin position="1"/>
        <end position="18"/>
    </location>
</feature>
<proteinExistence type="predicted"/>
<keyword evidence="1" id="KW-0732">Signal</keyword>
<dbReference type="PANTHER" id="PTHR38834:SF3">
    <property type="entry name" value="SOLUTE-BINDING PROTEIN FAMILY 3_N-TERMINAL DOMAIN-CONTAINING PROTEIN"/>
    <property type="match status" value="1"/>
</dbReference>
<accession>A0ABS4E3V8</accession>
<dbReference type="Proteomes" id="UP000759443">
    <property type="component" value="Unassembled WGS sequence"/>
</dbReference>
<dbReference type="SMART" id="SM00062">
    <property type="entry name" value="PBPb"/>
    <property type="match status" value="1"/>
</dbReference>
<evidence type="ECO:0000313" key="3">
    <source>
        <dbReference type="EMBL" id="MBP1852608.1"/>
    </source>
</evidence>
<dbReference type="Gene3D" id="3.40.190.10">
    <property type="entry name" value="Periplasmic binding protein-like II"/>
    <property type="match status" value="2"/>
</dbReference>
<evidence type="ECO:0000313" key="4">
    <source>
        <dbReference type="Proteomes" id="UP000759443"/>
    </source>
</evidence>
<sequence length="247" mass="27559">MKKLLAMLVLLAAPLSHAQAQTVHFTTEDYPPYNFRADGGISGASYDQIIKVMPKIGIDYTIELMPWARAIALAEAEKDTCVFTTAHIPERNDRFKWIEPLALDRNFMVARKGSGVVANDLETARQFVVGTQRNDYTQAILERNRFPKVDLATNLDLTLKKLLAGRIDLMPMSELYFRQLEAKGEPLEAKFIFSQQTFSIACNIDFPADIQKKMQVALDEMIADGTQEAILARYGLGPVTGQTAAAE</sequence>
<feature type="domain" description="Solute-binding protein family 3/N-terminal" evidence="2">
    <location>
        <begin position="22"/>
        <end position="238"/>
    </location>
</feature>
<name>A0ABS4E3V8_9HYPH</name>
<reference evidence="3 4" key="1">
    <citation type="submission" date="2021-03" db="EMBL/GenBank/DDBJ databases">
        <title>Genomic Encyclopedia of Type Strains, Phase IV (KMG-IV): sequencing the most valuable type-strain genomes for metagenomic binning, comparative biology and taxonomic classification.</title>
        <authorList>
            <person name="Goeker M."/>
        </authorList>
    </citation>
    <scope>NUCLEOTIDE SEQUENCE [LARGE SCALE GENOMIC DNA]</scope>
    <source>
        <strain evidence="3 4">DSM 21600</strain>
    </source>
</reference>
<dbReference type="PANTHER" id="PTHR38834">
    <property type="entry name" value="PERIPLASMIC SUBSTRATE BINDING PROTEIN FAMILY 3"/>
    <property type="match status" value="1"/>
</dbReference>
<keyword evidence="4" id="KW-1185">Reference proteome</keyword>